<accession>A0A497YMD0</accession>
<dbReference type="InterPro" id="IPR029044">
    <property type="entry name" value="Nucleotide-diphossugar_trans"/>
</dbReference>
<dbReference type="EMBL" id="RCCP01000001">
    <property type="protein sequence ID" value="RLJ90651.1"/>
    <property type="molecule type" value="Genomic_DNA"/>
</dbReference>
<comment type="caution">
    <text evidence="1">The sequence shown here is derived from an EMBL/GenBank/DDBJ whole genome shotgun (WGS) entry which is preliminary data.</text>
</comment>
<dbReference type="RefSeq" id="WP_121298143.1">
    <property type="nucleotide sequence ID" value="NZ_QBEW01000107.1"/>
</dbReference>
<organism evidence="1 2">
    <name type="scientific">Planococcus citreus</name>
    <dbReference type="NCBI Taxonomy" id="1373"/>
    <lineage>
        <taxon>Bacteria</taxon>
        <taxon>Bacillati</taxon>
        <taxon>Bacillota</taxon>
        <taxon>Bacilli</taxon>
        <taxon>Bacillales</taxon>
        <taxon>Caryophanaceae</taxon>
        <taxon>Planococcus</taxon>
    </lineage>
</organism>
<dbReference type="CDD" id="cd00761">
    <property type="entry name" value="Glyco_tranf_GTA_type"/>
    <property type="match status" value="1"/>
</dbReference>
<evidence type="ECO:0008006" key="3">
    <source>
        <dbReference type="Google" id="ProtNLM"/>
    </source>
</evidence>
<name>A0A497YMD0_9BACL</name>
<dbReference type="AlphaFoldDB" id="A0A497YMD0"/>
<sequence>MKIDYLVSTMNQPDASVVGKMNIAEENYTVINQVTDGEMTPVANVHAPGQKILSVLDKGLSKSRNMAIRNSDGDICVVCDDDMEYTLPAKDIARYYERYPQADLILFKVDGTTKSYWDKPTEVGFVKSMKAMSVEITFRRDRIVSNGIKFDEDFGAGAKYFLGEENIFLWDCLRNDLKIVFVPDSIGTLHNDRPSSWFTGYNSSYFVSKGAVFSRMSSWFYTPLVLQFAIRKHKEYHHEVRFSKAITDMWKGRKELMKDS</sequence>
<reference evidence="1 2" key="1">
    <citation type="submission" date="2018-10" db="EMBL/GenBank/DDBJ databases">
        <title>Genomic Encyclopedia of Type Strains, Phase IV (KMG-IV): sequencing the most valuable type-strain genomes for metagenomic binning, comparative biology and taxonomic classification.</title>
        <authorList>
            <person name="Goeker M."/>
        </authorList>
    </citation>
    <scope>NUCLEOTIDE SEQUENCE [LARGE SCALE GENOMIC DNA]</scope>
    <source>
        <strain evidence="1 2">DSM 20549</strain>
    </source>
</reference>
<gene>
    <name evidence="1" type="ORF">DFR62_0796</name>
</gene>
<proteinExistence type="predicted"/>
<protein>
    <recommendedName>
        <fullName evidence="3">Glycosyl transferase family 2</fullName>
    </recommendedName>
</protein>
<dbReference type="OrthoDB" id="9778406at2"/>
<dbReference type="Proteomes" id="UP000280791">
    <property type="component" value="Unassembled WGS sequence"/>
</dbReference>
<evidence type="ECO:0000313" key="2">
    <source>
        <dbReference type="Proteomes" id="UP000280791"/>
    </source>
</evidence>
<dbReference type="Gene3D" id="3.90.550.10">
    <property type="entry name" value="Spore Coat Polysaccharide Biosynthesis Protein SpsA, Chain A"/>
    <property type="match status" value="1"/>
</dbReference>
<keyword evidence="2" id="KW-1185">Reference proteome</keyword>
<dbReference type="SUPFAM" id="SSF53448">
    <property type="entry name" value="Nucleotide-diphospho-sugar transferases"/>
    <property type="match status" value="1"/>
</dbReference>
<evidence type="ECO:0000313" key="1">
    <source>
        <dbReference type="EMBL" id="RLJ90651.1"/>
    </source>
</evidence>